<name>A0A1G2BYY2_9BACT</name>
<dbReference type="InterPro" id="IPR000235">
    <property type="entry name" value="Ribosomal_uS7"/>
</dbReference>
<dbReference type="InterPro" id="IPR036823">
    <property type="entry name" value="Ribosomal_uS7_dom_sf"/>
</dbReference>
<dbReference type="GO" id="GO:0015935">
    <property type="term" value="C:small ribosomal subunit"/>
    <property type="evidence" value="ECO:0007669"/>
    <property type="project" value="InterPro"/>
</dbReference>
<dbReference type="InterPro" id="IPR005717">
    <property type="entry name" value="Ribosomal_uS7_bac/org-type"/>
</dbReference>
<keyword evidence="5 6" id="KW-0687">Ribonucleoprotein</keyword>
<comment type="subunit">
    <text evidence="6">Part of the 30S ribosomal subunit. Contacts proteins S9 and S11.</text>
</comment>
<gene>
    <name evidence="6" type="primary">rpsG</name>
    <name evidence="8" type="ORF">A2406_01710</name>
</gene>
<dbReference type="Gene3D" id="1.10.455.10">
    <property type="entry name" value="Ribosomal protein S7 domain"/>
    <property type="match status" value="1"/>
</dbReference>
<dbReference type="GO" id="GO:0006412">
    <property type="term" value="P:translation"/>
    <property type="evidence" value="ECO:0007669"/>
    <property type="project" value="UniProtKB-UniRule"/>
</dbReference>
<dbReference type="PANTHER" id="PTHR11205">
    <property type="entry name" value="RIBOSOMAL PROTEIN S7"/>
    <property type="match status" value="1"/>
</dbReference>
<evidence type="ECO:0000256" key="1">
    <source>
        <dbReference type="ARBA" id="ARBA00007151"/>
    </source>
</evidence>
<dbReference type="CDD" id="cd14869">
    <property type="entry name" value="uS7_Bacteria"/>
    <property type="match status" value="1"/>
</dbReference>
<dbReference type="Pfam" id="PF00177">
    <property type="entry name" value="Ribosomal_S7"/>
    <property type="match status" value="1"/>
</dbReference>
<keyword evidence="6" id="KW-0820">tRNA-binding</keyword>
<dbReference type="HAMAP" id="MF_00480_B">
    <property type="entry name" value="Ribosomal_uS7_B"/>
    <property type="match status" value="1"/>
</dbReference>
<dbReference type="Proteomes" id="UP000177626">
    <property type="component" value="Unassembled WGS sequence"/>
</dbReference>
<protein>
    <recommendedName>
        <fullName evidence="6">Small ribosomal subunit protein uS7</fullName>
    </recommendedName>
</protein>
<dbReference type="GO" id="GO:0003735">
    <property type="term" value="F:structural constituent of ribosome"/>
    <property type="evidence" value="ECO:0007669"/>
    <property type="project" value="InterPro"/>
</dbReference>
<accession>A0A1G2BYY2</accession>
<proteinExistence type="inferred from homology"/>
<evidence type="ECO:0000259" key="7">
    <source>
        <dbReference type="Pfam" id="PF00177"/>
    </source>
</evidence>
<evidence type="ECO:0000256" key="4">
    <source>
        <dbReference type="ARBA" id="ARBA00022980"/>
    </source>
</evidence>
<evidence type="ECO:0000256" key="3">
    <source>
        <dbReference type="ARBA" id="ARBA00022884"/>
    </source>
</evidence>
<dbReference type="AlphaFoldDB" id="A0A1G2BYY2"/>
<evidence type="ECO:0000313" key="9">
    <source>
        <dbReference type="Proteomes" id="UP000177626"/>
    </source>
</evidence>
<comment type="similarity">
    <text evidence="1 6">Belongs to the universal ribosomal protein uS7 family.</text>
</comment>
<dbReference type="EMBL" id="MHKQ01000011">
    <property type="protein sequence ID" value="OGY94176.1"/>
    <property type="molecule type" value="Genomic_DNA"/>
</dbReference>
<evidence type="ECO:0000256" key="2">
    <source>
        <dbReference type="ARBA" id="ARBA00022730"/>
    </source>
</evidence>
<dbReference type="SUPFAM" id="SSF47973">
    <property type="entry name" value="Ribosomal protein S7"/>
    <property type="match status" value="1"/>
</dbReference>
<comment type="function">
    <text evidence="6">One of the primary rRNA binding proteins, it binds directly to 16S rRNA where it nucleates assembly of the head domain of the 30S subunit. Is located at the subunit interface close to the decoding center, probably blocks exit of the E-site tRNA.</text>
</comment>
<dbReference type="GO" id="GO:0019843">
    <property type="term" value="F:rRNA binding"/>
    <property type="evidence" value="ECO:0007669"/>
    <property type="project" value="UniProtKB-UniRule"/>
</dbReference>
<dbReference type="PIRSF" id="PIRSF002122">
    <property type="entry name" value="RPS7p_RPS7a_RPS5e_RPS7o"/>
    <property type="match status" value="1"/>
</dbReference>
<dbReference type="GO" id="GO:0000049">
    <property type="term" value="F:tRNA binding"/>
    <property type="evidence" value="ECO:0007669"/>
    <property type="project" value="UniProtKB-UniRule"/>
</dbReference>
<reference evidence="8 9" key="1">
    <citation type="journal article" date="2016" name="Nat. Commun.">
        <title>Thousands of microbial genomes shed light on interconnected biogeochemical processes in an aquifer system.</title>
        <authorList>
            <person name="Anantharaman K."/>
            <person name="Brown C.T."/>
            <person name="Hug L.A."/>
            <person name="Sharon I."/>
            <person name="Castelle C.J."/>
            <person name="Probst A.J."/>
            <person name="Thomas B.C."/>
            <person name="Singh A."/>
            <person name="Wilkins M.J."/>
            <person name="Karaoz U."/>
            <person name="Brodie E.L."/>
            <person name="Williams K.H."/>
            <person name="Hubbard S.S."/>
            <person name="Banfield J.F."/>
        </authorList>
    </citation>
    <scope>NUCLEOTIDE SEQUENCE [LARGE SCALE GENOMIC DNA]</scope>
</reference>
<sequence length="155" mass="17463">MMRGKRSPKRDILPDPKFQRIDIAKLINKVMTRGKKTTAQKVVYEAFEYISEKTKQDPIGIYDAAIRNVSPSLEVKGKRIGGANYQVPIVVTGERKLILAYRWILEAARSRKGSAMYKRLGDELISASTGEGTAMKKREDVQKMAESNKAFAHFA</sequence>
<organism evidence="8 9">
    <name type="scientific">Candidatus Komeilibacteria bacterium RIFOXYC1_FULL_37_11</name>
    <dbReference type="NCBI Taxonomy" id="1798555"/>
    <lineage>
        <taxon>Bacteria</taxon>
        <taxon>Candidatus Komeiliibacteriota</taxon>
    </lineage>
</organism>
<feature type="domain" description="Small ribosomal subunit protein uS7" evidence="7">
    <location>
        <begin position="3"/>
        <end position="149"/>
    </location>
</feature>
<evidence type="ECO:0000256" key="6">
    <source>
        <dbReference type="HAMAP-Rule" id="MF_00480"/>
    </source>
</evidence>
<dbReference type="InterPro" id="IPR023798">
    <property type="entry name" value="Ribosomal_uS7_dom"/>
</dbReference>
<keyword evidence="2 6" id="KW-0699">rRNA-binding</keyword>
<dbReference type="FunFam" id="1.10.455.10:FF:000001">
    <property type="entry name" value="30S ribosomal protein S7"/>
    <property type="match status" value="1"/>
</dbReference>
<evidence type="ECO:0000256" key="5">
    <source>
        <dbReference type="ARBA" id="ARBA00023274"/>
    </source>
</evidence>
<keyword evidence="3 6" id="KW-0694">RNA-binding</keyword>
<keyword evidence="4 6" id="KW-0689">Ribosomal protein</keyword>
<comment type="caution">
    <text evidence="8">The sequence shown here is derived from an EMBL/GenBank/DDBJ whole genome shotgun (WGS) entry which is preliminary data.</text>
</comment>
<evidence type="ECO:0000313" key="8">
    <source>
        <dbReference type="EMBL" id="OGY94176.1"/>
    </source>
</evidence>
<dbReference type="NCBIfam" id="TIGR01029">
    <property type="entry name" value="rpsG_bact"/>
    <property type="match status" value="1"/>
</dbReference>